<feature type="compositionally biased region" description="Low complexity" evidence="1">
    <location>
        <begin position="208"/>
        <end position="217"/>
    </location>
</feature>
<dbReference type="AlphaFoldDB" id="A0A423VVL2"/>
<feature type="region of interest" description="Disordered" evidence="1">
    <location>
        <begin position="77"/>
        <end position="103"/>
    </location>
</feature>
<sequence>MSAHQNPPKRPRLSLQIKTIANGLNLRGSRTVAAAVDQTSPTAFNTLSNVYASAIDRATPVTAINTTQPLKIRTQNLTQGQHGSQPKTQTQTPFGLAYPETPLTAQPLSPAVAAQSVHFPSTMTATPPLSSGPVDENDTRPFSFSAADTAGAPSSSASRSASSQPATTTTTPSAPHPPASASATPAGGPTTRRRAAATAMTLSVPRPSAASSSSSASASRASCIGLPYVRNRSLHSILRNSPLPPPSARTPVSPRRQSLRLAEKAARRVGYESPIERVITTNQYVRSHIDLLAEEDASPASSTASPATATAAEAQERAQAQGPQDDGGGAAVLDVAMAYTGDETRDGGATPGPFEEMRRRMAGLATRTPTSPGGSGGGSPAGVRKRKRRDGGGGSKRRWVWTIGTQDDDLDDREVGGALAAIRAAARAQGDAQACGTPATAPASAPAPAPAATVATTATTPAGDAAPSAVRHAVEAPSPMEVLTPSIEVSDEVDAEAEGAGAGQEDVVMCGSEAGEPVGLRPGDVDVDVDVDVDMVTPTVTRKGHQCYLGPARQESEGLFNSETGTRRDTPIPADLVPAERRG</sequence>
<feature type="compositionally biased region" description="Low complexity" evidence="1">
    <location>
        <begin position="298"/>
        <end position="324"/>
    </location>
</feature>
<feature type="compositionally biased region" description="Basic residues" evidence="1">
    <location>
        <begin position="383"/>
        <end position="399"/>
    </location>
</feature>
<gene>
    <name evidence="2" type="ORF">VSDG_05810</name>
</gene>
<name>A0A423VVL2_CYTCH</name>
<feature type="region of interest" description="Disordered" evidence="1">
    <location>
        <begin position="550"/>
        <end position="583"/>
    </location>
</feature>
<comment type="caution">
    <text evidence="2">The sequence shown here is derived from an EMBL/GenBank/DDBJ whole genome shotgun (WGS) entry which is preliminary data.</text>
</comment>
<dbReference type="Proteomes" id="UP000284375">
    <property type="component" value="Unassembled WGS sequence"/>
</dbReference>
<keyword evidence="3" id="KW-1185">Reference proteome</keyword>
<proteinExistence type="predicted"/>
<reference evidence="2 3" key="1">
    <citation type="submission" date="2015-09" db="EMBL/GenBank/DDBJ databases">
        <title>Host preference determinants of Valsa canker pathogens revealed by comparative genomics.</title>
        <authorList>
            <person name="Yin Z."/>
            <person name="Huang L."/>
        </authorList>
    </citation>
    <scope>NUCLEOTIDE SEQUENCE [LARGE SCALE GENOMIC DNA]</scope>
    <source>
        <strain evidence="2 3">YSFL</strain>
    </source>
</reference>
<dbReference type="OrthoDB" id="5206740at2759"/>
<accession>A0A423VVL2</accession>
<feature type="region of interest" description="Disordered" evidence="1">
    <location>
        <begin position="123"/>
        <end position="217"/>
    </location>
</feature>
<feature type="region of interest" description="Disordered" evidence="1">
    <location>
        <begin position="237"/>
        <end position="258"/>
    </location>
</feature>
<evidence type="ECO:0000313" key="3">
    <source>
        <dbReference type="Proteomes" id="UP000284375"/>
    </source>
</evidence>
<feature type="compositionally biased region" description="Polar residues" evidence="1">
    <location>
        <begin position="77"/>
        <end position="93"/>
    </location>
</feature>
<dbReference type="EMBL" id="LJZO01000025">
    <property type="protein sequence ID" value="ROV95082.1"/>
    <property type="molecule type" value="Genomic_DNA"/>
</dbReference>
<feature type="region of interest" description="Disordered" evidence="1">
    <location>
        <begin position="434"/>
        <end position="455"/>
    </location>
</feature>
<feature type="region of interest" description="Disordered" evidence="1">
    <location>
        <begin position="365"/>
        <end position="399"/>
    </location>
</feature>
<feature type="compositionally biased region" description="Low complexity" evidence="1">
    <location>
        <begin position="149"/>
        <end position="190"/>
    </location>
</feature>
<evidence type="ECO:0000256" key="1">
    <source>
        <dbReference type="SAM" id="MobiDB-lite"/>
    </source>
</evidence>
<feature type="region of interest" description="Disordered" evidence="1">
    <location>
        <begin position="295"/>
        <end position="329"/>
    </location>
</feature>
<protein>
    <submittedName>
        <fullName evidence="2">Uncharacterized protein</fullName>
    </submittedName>
</protein>
<evidence type="ECO:0000313" key="2">
    <source>
        <dbReference type="EMBL" id="ROV95082.1"/>
    </source>
</evidence>
<organism evidence="2 3">
    <name type="scientific">Cytospora chrysosperma</name>
    <name type="common">Cytospora canker fungus</name>
    <name type="synonym">Sphaeria chrysosperma</name>
    <dbReference type="NCBI Taxonomy" id="252740"/>
    <lineage>
        <taxon>Eukaryota</taxon>
        <taxon>Fungi</taxon>
        <taxon>Dikarya</taxon>
        <taxon>Ascomycota</taxon>
        <taxon>Pezizomycotina</taxon>
        <taxon>Sordariomycetes</taxon>
        <taxon>Sordariomycetidae</taxon>
        <taxon>Diaporthales</taxon>
        <taxon>Cytosporaceae</taxon>
        <taxon>Cytospora</taxon>
    </lineage>
</organism>
<dbReference type="STRING" id="252740.A0A423VVL2"/>